<protein>
    <submittedName>
        <fullName evidence="1">Uncharacterized protein</fullName>
    </submittedName>
</protein>
<organism evidence="1 2">
    <name type="scientific">Phaeosphaeria nodorum (strain SN15 / ATCC MYA-4574 / FGSC 10173)</name>
    <name type="common">Glume blotch fungus</name>
    <name type="synonym">Parastagonospora nodorum</name>
    <dbReference type="NCBI Taxonomy" id="321614"/>
    <lineage>
        <taxon>Eukaryota</taxon>
        <taxon>Fungi</taxon>
        <taxon>Dikarya</taxon>
        <taxon>Ascomycota</taxon>
        <taxon>Pezizomycotina</taxon>
        <taxon>Dothideomycetes</taxon>
        <taxon>Pleosporomycetidae</taxon>
        <taxon>Pleosporales</taxon>
        <taxon>Pleosporineae</taxon>
        <taxon>Phaeosphaeriaceae</taxon>
        <taxon>Parastagonospora</taxon>
    </lineage>
</organism>
<reference evidence="2" key="1">
    <citation type="journal article" date="2007" name="Plant Cell">
        <title>Dothideomycete-plant interactions illuminated by genome sequencing and EST analysis of the wheat pathogen Stagonospora nodorum.</title>
        <authorList>
            <person name="Hane J.K."/>
            <person name="Lowe R.G."/>
            <person name="Solomon P.S."/>
            <person name="Tan K.C."/>
            <person name="Schoch C.L."/>
            <person name="Spatafora J.W."/>
            <person name="Crous P.W."/>
            <person name="Kodira C."/>
            <person name="Birren B.W."/>
            <person name="Galagan J.E."/>
            <person name="Torriani S.F."/>
            <person name="McDonald B.A."/>
            <person name="Oliver R.P."/>
        </authorList>
    </citation>
    <scope>NUCLEOTIDE SEQUENCE [LARGE SCALE GENOMIC DNA]</scope>
    <source>
        <strain evidence="2">SN15 / ATCC MYA-4574 / FGSC 10173</strain>
    </source>
</reference>
<dbReference type="KEGG" id="pno:SNOG_06312"/>
<dbReference type="Proteomes" id="UP000001055">
    <property type="component" value="Unassembled WGS sequence"/>
</dbReference>
<dbReference type="HOGENOM" id="CLU_2979857_0_0_1"/>
<name>Q0UPK2_PHANO</name>
<dbReference type="RefSeq" id="XP_001796689.1">
    <property type="nucleotide sequence ID" value="XM_001796637.1"/>
</dbReference>
<proteinExistence type="predicted"/>
<gene>
    <name evidence="1" type="ORF">SNOG_06312</name>
</gene>
<dbReference type="InParanoid" id="Q0UPK2"/>
<dbReference type="AlphaFoldDB" id="Q0UPK2"/>
<dbReference type="EMBL" id="CH445333">
    <property type="protein sequence ID" value="EAT86143.1"/>
    <property type="molecule type" value="Genomic_DNA"/>
</dbReference>
<evidence type="ECO:0000313" key="1">
    <source>
        <dbReference type="EMBL" id="EAT86143.1"/>
    </source>
</evidence>
<evidence type="ECO:0000313" key="2">
    <source>
        <dbReference type="Proteomes" id="UP000001055"/>
    </source>
</evidence>
<sequence length="58" mass="6211">MGAGKGNATKHRVQRTRGEEEFDILAASSGSGFVIEEWVELDADEDDDGFADVISPLA</sequence>
<accession>Q0UPK2</accession>
<dbReference type="GeneID" id="5973568"/>